<dbReference type="AlphaFoldDB" id="A0A0G4ECQ5"/>
<feature type="compositionally biased region" description="Basic and acidic residues" evidence="1">
    <location>
        <begin position="744"/>
        <end position="767"/>
    </location>
</feature>
<dbReference type="VEuPathDB" id="CryptoDB:Vbra_11231"/>
<feature type="compositionally biased region" description="Pro residues" evidence="1">
    <location>
        <begin position="977"/>
        <end position="986"/>
    </location>
</feature>
<keyword evidence="3" id="KW-1185">Reference proteome</keyword>
<dbReference type="InParanoid" id="A0A0G4ECQ5"/>
<dbReference type="PANTHER" id="PTHR48125:SF10">
    <property type="entry name" value="OS12G0136300 PROTEIN"/>
    <property type="match status" value="1"/>
</dbReference>
<dbReference type="Proteomes" id="UP000041254">
    <property type="component" value="Unassembled WGS sequence"/>
</dbReference>
<dbReference type="STRING" id="1169540.A0A0G4ECQ5"/>
<feature type="compositionally biased region" description="Low complexity" evidence="1">
    <location>
        <begin position="856"/>
        <end position="868"/>
    </location>
</feature>
<feature type="compositionally biased region" description="Low complexity" evidence="1">
    <location>
        <begin position="768"/>
        <end position="785"/>
    </location>
</feature>
<name>A0A0G4ECQ5_VITBC</name>
<feature type="compositionally biased region" description="Basic and acidic residues" evidence="1">
    <location>
        <begin position="889"/>
        <end position="904"/>
    </location>
</feature>
<dbReference type="PANTHER" id="PTHR48125">
    <property type="entry name" value="LP07818P1"/>
    <property type="match status" value="1"/>
</dbReference>
<reference evidence="2 3" key="1">
    <citation type="submission" date="2014-11" db="EMBL/GenBank/DDBJ databases">
        <authorList>
            <person name="Zhu J."/>
            <person name="Qi W."/>
            <person name="Song R."/>
        </authorList>
    </citation>
    <scope>NUCLEOTIDE SEQUENCE [LARGE SCALE GENOMIC DNA]</scope>
</reference>
<protein>
    <submittedName>
        <fullName evidence="2">Uncharacterized protein</fullName>
    </submittedName>
</protein>
<feature type="compositionally biased region" description="Basic and acidic residues" evidence="1">
    <location>
        <begin position="869"/>
        <end position="878"/>
    </location>
</feature>
<feature type="compositionally biased region" description="Low complexity" evidence="1">
    <location>
        <begin position="795"/>
        <end position="827"/>
    </location>
</feature>
<evidence type="ECO:0000313" key="2">
    <source>
        <dbReference type="EMBL" id="CEL93521.1"/>
    </source>
</evidence>
<dbReference type="EMBL" id="CDMY01000176">
    <property type="protein sequence ID" value="CEL93521.1"/>
    <property type="molecule type" value="Genomic_DNA"/>
</dbReference>
<feature type="compositionally biased region" description="Pro residues" evidence="1">
    <location>
        <begin position="729"/>
        <end position="739"/>
    </location>
</feature>
<evidence type="ECO:0000256" key="1">
    <source>
        <dbReference type="SAM" id="MobiDB-lite"/>
    </source>
</evidence>
<feature type="compositionally biased region" description="Pro residues" evidence="1">
    <location>
        <begin position="929"/>
        <end position="938"/>
    </location>
</feature>
<sequence length="1047" mass="113994">MASLLKEALGYSDIEGDDASPAPDWRTWSKASFVNLLISLGERAPAGVADEILRVLRADKAFRQRAGEGAVIEYDASKALVEALYALMPTLKSACADDWDRVAVVWGKVIEVLAILYVECRKTGPDCVFSRRGEWTFAVQDAMQSIPAANLGPVVSALEKAPRMGHSLGYRMRAAVGIKNAVESRREQLDPVHHATLRFRMLQAFQKLWPYGSGSSTFFATKPILMAHGHGHPMHLDTEAEFNSKSGGKSLLEDAEGDAVMKNNTVPPDAHESADDGVTYEVYQAFWSLHKFLKSPDMLNSKDADNELRWARFHPVVTKVLDFLDQHTIPPFAFEEACAAGLPSLCLHKYITDAALFRTQLKTPKFRRLLYCHMLLALHSVGQYATPEIDTPSAPPASAASSTGGATGGGGAAAASGAGDKRKEHLTDQERKEYHALKHRVETALLKISGGDHAVLERLYHLCRNDAIWSSWKRLPISGKPMGTKSEDEINKILQSDPRDVLETPDPHPTNTFSLQEHGIANPYFRAHDRGTETDMVVMAEGAAHKASARPKRDFCAAFGPGGAIAARVSRVKPFPRRVAGMLKHPPVPPADKADKFLRSLASPDFNVAPTDVRKGHGEWGKEREEEQLDKVRQMIVSDALDEKLQDMVEKVAADEEPGAIEKEYELDKANYDPLFRLQFARLFNKKYLDAHTYIQELPFAGPRDTLQLMQEFQTGTYKPRPQPTLKQEPPPPSPPPPQQQQQQRDEKDKEKEKDKGKDQQKKEDAAKAPQPQKQEQQQAEPAPEQDQKQEQHQHQQQQQPKETATPAAAPIPATAPTPAAKATDASQPPPKPAASSADKTPQDSGDTKDAGKPNGVADAAAGASGAATDKEKDKDKATAAAPSLPAKRKADEAPAEGSREAKRPQHPPPPIQTQKSPQPPATRSAPRSPLPPPPPHQQPKHGGAPQPHVAARQSPPPPLLHQPTSAHGPAPHGSRSPPPPPPSTPANPLQDPRGQPPPPPISSGHPKILPHPPSRPPNGGQGSGGRPQSYSERGRGVGGFPSYPRR</sequence>
<feature type="region of interest" description="Disordered" evidence="1">
    <location>
        <begin position="717"/>
        <end position="1047"/>
    </location>
</feature>
<organism evidence="2 3">
    <name type="scientific">Vitrella brassicaformis (strain CCMP3155)</name>
    <dbReference type="NCBI Taxonomy" id="1169540"/>
    <lineage>
        <taxon>Eukaryota</taxon>
        <taxon>Sar</taxon>
        <taxon>Alveolata</taxon>
        <taxon>Colpodellida</taxon>
        <taxon>Vitrellaceae</taxon>
        <taxon>Vitrella</taxon>
    </lineage>
</organism>
<accession>A0A0G4ECQ5</accession>
<feature type="region of interest" description="Disordered" evidence="1">
    <location>
        <begin position="389"/>
        <end position="426"/>
    </location>
</feature>
<gene>
    <name evidence="2" type="ORF">Vbra_11231</name>
</gene>
<proteinExistence type="predicted"/>
<evidence type="ECO:0000313" key="3">
    <source>
        <dbReference type="Proteomes" id="UP000041254"/>
    </source>
</evidence>